<dbReference type="STRING" id="6689.A0A423T623"/>
<dbReference type="EMBL" id="QCYY01002224">
    <property type="protein sequence ID" value="ROT71956.1"/>
    <property type="molecule type" value="Genomic_DNA"/>
</dbReference>
<proteinExistence type="inferred from homology"/>
<evidence type="ECO:0000256" key="6">
    <source>
        <dbReference type="ARBA" id="ARBA00042926"/>
    </source>
</evidence>
<dbReference type="SUPFAM" id="SSF51735">
    <property type="entry name" value="NAD(P)-binding Rossmann-fold domains"/>
    <property type="match status" value="1"/>
</dbReference>
<dbReference type="PANTHER" id="PTHR22604">
    <property type="entry name" value="OXIDOREDUCTASES"/>
    <property type="match status" value="1"/>
</dbReference>
<reference evidence="13 14" key="1">
    <citation type="submission" date="2018-04" db="EMBL/GenBank/DDBJ databases">
        <authorList>
            <person name="Zhang X."/>
            <person name="Yuan J."/>
            <person name="Li F."/>
            <person name="Xiang J."/>
        </authorList>
    </citation>
    <scope>NUCLEOTIDE SEQUENCE [LARGE SCALE GENOMIC DNA]</scope>
    <source>
        <tissue evidence="13">Muscle</tissue>
    </source>
</reference>
<comment type="caution">
    <text evidence="13">The sequence shown here is derived from an EMBL/GenBank/DDBJ whole genome shotgun (WGS) entry which is preliminary data.</text>
</comment>
<evidence type="ECO:0000259" key="11">
    <source>
        <dbReference type="Pfam" id="PF01408"/>
    </source>
</evidence>
<reference evidence="13 14" key="2">
    <citation type="submission" date="2019-01" db="EMBL/GenBank/DDBJ databases">
        <title>The decoding of complex shrimp genome reveals the adaptation for benthos swimmer, frequently molting mechanism and breeding impact on genome.</title>
        <authorList>
            <person name="Sun Y."/>
            <person name="Gao Y."/>
            <person name="Yu Y."/>
        </authorList>
    </citation>
    <scope>NUCLEOTIDE SEQUENCE [LARGE SCALE GENOMIC DNA]</scope>
    <source>
        <tissue evidence="13">Muscle</tissue>
    </source>
</reference>
<dbReference type="Pfam" id="PF01408">
    <property type="entry name" value="GFO_IDH_MocA"/>
    <property type="match status" value="1"/>
</dbReference>
<organism evidence="13 14">
    <name type="scientific">Penaeus vannamei</name>
    <name type="common">Whiteleg shrimp</name>
    <name type="synonym">Litopenaeus vannamei</name>
    <dbReference type="NCBI Taxonomy" id="6689"/>
    <lineage>
        <taxon>Eukaryota</taxon>
        <taxon>Metazoa</taxon>
        <taxon>Ecdysozoa</taxon>
        <taxon>Arthropoda</taxon>
        <taxon>Crustacea</taxon>
        <taxon>Multicrustacea</taxon>
        <taxon>Malacostraca</taxon>
        <taxon>Eumalacostraca</taxon>
        <taxon>Eucarida</taxon>
        <taxon>Decapoda</taxon>
        <taxon>Dendrobranchiata</taxon>
        <taxon>Penaeoidea</taxon>
        <taxon>Penaeidae</taxon>
        <taxon>Penaeus</taxon>
    </lineage>
</organism>
<evidence type="ECO:0000256" key="9">
    <source>
        <dbReference type="ARBA" id="ARBA00047423"/>
    </source>
</evidence>
<dbReference type="InterPro" id="IPR055170">
    <property type="entry name" value="GFO_IDH_MocA-like_dom"/>
</dbReference>
<dbReference type="InterPro" id="IPR036291">
    <property type="entry name" value="NAD(P)-bd_dom_sf"/>
</dbReference>
<dbReference type="SUPFAM" id="SSF55347">
    <property type="entry name" value="Glyceraldehyde-3-phosphate dehydrogenase-like, C-terminal domain"/>
    <property type="match status" value="1"/>
</dbReference>
<comment type="catalytic activity">
    <reaction evidence="9">
        <text>(1R,2R)-1,2-dihydrobenzene-1,2-diol + NADP(+) = catechol + NADPH + H(+)</text>
        <dbReference type="Rhea" id="RHEA:16729"/>
        <dbReference type="ChEBI" id="CHEBI:10702"/>
        <dbReference type="ChEBI" id="CHEBI:15378"/>
        <dbReference type="ChEBI" id="CHEBI:18135"/>
        <dbReference type="ChEBI" id="CHEBI:57783"/>
        <dbReference type="ChEBI" id="CHEBI:58349"/>
        <dbReference type="EC" id="1.3.1.20"/>
    </reaction>
</comment>
<protein>
    <recommendedName>
        <fullName evidence="5">Trans-1,2-dihydrobenzene-1,2-diol dehydrogenase</fullName>
        <ecNumber evidence="4">1.1.1.179</ecNumber>
        <ecNumber evidence="3">1.3.1.20</ecNumber>
    </recommendedName>
    <alternativeName>
        <fullName evidence="8">D-xylose 1-dehydrogenase</fullName>
    </alternativeName>
    <alternativeName>
        <fullName evidence="7">D-xylose-NADP dehydrogenase</fullName>
    </alternativeName>
    <alternativeName>
        <fullName evidence="6">Dimeric dihydrodiol dehydrogenase</fullName>
    </alternativeName>
</protein>
<evidence type="ECO:0000256" key="5">
    <source>
        <dbReference type="ARBA" id="ARBA00040603"/>
    </source>
</evidence>
<evidence type="ECO:0000256" key="10">
    <source>
        <dbReference type="ARBA" id="ARBA00049233"/>
    </source>
</evidence>
<dbReference type="GO" id="GO:0000166">
    <property type="term" value="F:nucleotide binding"/>
    <property type="evidence" value="ECO:0007669"/>
    <property type="project" value="InterPro"/>
</dbReference>
<feature type="domain" description="GFO/IDH/MocA-like oxidoreductase" evidence="12">
    <location>
        <begin position="131"/>
        <end position="246"/>
    </location>
</feature>
<evidence type="ECO:0000256" key="8">
    <source>
        <dbReference type="ARBA" id="ARBA00043025"/>
    </source>
</evidence>
<feature type="domain" description="Gfo/Idh/MocA-like oxidoreductase N-terminal" evidence="11">
    <location>
        <begin position="4"/>
        <end position="120"/>
    </location>
</feature>
<evidence type="ECO:0000256" key="2">
    <source>
        <dbReference type="ARBA" id="ARBA00023002"/>
    </source>
</evidence>
<dbReference type="GO" id="GO:0047115">
    <property type="term" value="F:trans-1,2-dihydrobenzene-1,2-diol dehydrogenase activity"/>
    <property type="evidence" value="ECO:0007669"/>
    <property type="project" value="UniProtKB-EC"/>
</dbReference>
<dbReference type="OrthoDB" id="2129491at2759"/>
<dbReference type="Proteomes" id="UP000283509">
    <property type="component" value="Unassembled WGS sequence"/>
</dbReference>
<evidence type="ECO:0000256" key="3">
    <source>
        <dbReference type="ARBA" id="ARBA00038853"/>
    </source>
</evidence>
<gene>
    <name evidence="13" type="ORF">C7M84_009693</name>
</gene>
<evidence type="ECO:0000256" key="7">
    <source>
        <dbReference type="ARBA" id="ARBA00042988"/>
    </source>
</evidence>
<dbReference type="EC" id="1.1.1.179" evidence="4"/>
<dbReference type="PANTHER" id="PTHR22604:SF105">
    <property type="entry name" value="TRANS-1,2-DIHYDROBENZENE-1,2-DIOL DEHYDROGENASE"/>
    <property type="match status" value="1"/>
</dbReference>
<keyword evidence="2" id="KW-0560">Oxidoreductase</keyword>
<dbReference type="EC" id="1.3.1.20" evidence="3"/>
<comment type="catalytic activity">
    <reaction evidence="10">
        <text>D-xylose + NADP(+) = D-xylono-1,5-lactone + NADPH + H(+)</text>
        <dbReference type="Rhea" id="RHEA:22000"/>
        <dbReference type="ChEBI" id="CHEBI:15378"/>
        <dbReference type="ChEBI" id="CHEBI:15867"/>
        <dbReference type="ChEBI" id="CHEBI:53455"/>
        <dbReference type="ChEBI" id="CHEBI:57783"/>
        <dbReference type="ChEBI" id="CHEBI:58349"/>
        <dbReference type="EC" id="1.1.1.179"/>
    </reaction>
</comment>
<dbReference type="Gene3D" id="3.30.360.10">
    <property type="entry name" value="Dihydrodipicolinate Reductase, domain 2"/>
    <property type="match status" value="1"/>
</dbReference>
<comment type="similarity">
    <text evidence="1">Belongs to the Gfo/Idh/MocA family.</text>
</comment>
<accession>A0A423T623</accession>
<evidence type="ECO:0000259" key="12">
    <source>
        <dbReference type="Pfam" id="PF22725"/>
    </source>
</evidence>
<dbReference type="InterPro" id="IPR000683">
    <property type="entry name" value="Gfo/Idh/MocA-like_OxRdtase_N"/>
</dbReference>
<dbReference type="GO" id="GO:0047837">
    <property type="term" value="F:D-xylose 1-dehydrogenase (NADP+) activity"/>
    <property type="evidence" value="ECO:0007669"/>
    <property type="project" value="UniProtKB-EC"/>
</dbReference>
<evidence type="ECO:0000256" key="1">
    <source>
        <dbReference type="ARBA" id="ARBA00010928"/>
    </source>
</evidence>
<evidence type="ECO:0000313" key="14">
    <source>
        <dbReference type="Proteomes" id="UP000283509"/>
    </source>
</evidence>
<name>A0A423T623_PENVA</name>
<evidence type="ECO:0000313" key="13">
    <source>
        <dbReference type="EMBL" id="ROT71956.1"/>
    </source>
</evidence>
<keyword evidence="14" id="KW-1185">Reference proteome</keyword>
<dbReference type="InterPro" id="IPR050984">
    <property type="entry name" value="Gfo/Idh/MocA_domain"/>
</dbReference>
<evidence type="ECO:0000256" key="4">
    <source>
        <dbReference type="ARBA" id="ARBA00038984"/>
    </source>
</evidence>
<dbReference type="AlphaFoldDB" id="A0A423T623"/>
<dbReference type="Pfam" id="PF22725">
    <property type="entry name" value="GFO_IDH_MocA_C3"/>
    <property type="match status" value="1"/>
</dbReference>
<dbReference type="Gene3D" id="3.40.50.720">
    <property type="entry name" value="NAD(P)-binding Rossmann-like Domain"/>
    <property type="match status" value="1"/>
</dbReference>
<sequence length="332" mass="36382">MATRWGIASAGKISSDFVTAMKAQKDDHRVVAVGARSLADAQAFAKKYGAEKSYGSYEELSKDPDVEIVYIGTIHPFHLPVAKLMINAGKHVLCEKPLCMNVKETKELVVLARQKKVFLMEAVWSRFFPVYKEMMKRINAGEIGEVVQVFCSFGHPLENIQRAVKKELGGGATLDLGVYCVQFASLVMGGERPEKVVAAGHQNEEGVDATTSATLIYSKGRVATLNCSIRCELPCEGIVIGTKGTLKVSHPVWSPVHMETPSGSFDSPLPDLGHSYNFKHGQGMMYEAAEVRRCLQEGLLESPTITLEETLILAEIMESMRKQVGVAYPQDA</sequence>